<proteinExistence type="predicted"/>
<dbReference type="PANTHER" id="PTHR31900">
    <property type="entry name" value="F-BOX/RNI SUPERFAMILY PROTEIN-RELATED"/>
    <property type="match status" value="1"/>
</dbReference>
<dbReference type="EMBL" id="CM010717">
    <property type="protein sequence ID" value="RZC53132.1"/>
    <property type="molecule type" value="Genomic_DNA"/>
</dbReference>
<feature type="domain" description="FBD" evidence="2">
    <location>
        <begin position="403"/>
        <end position="479"/>
    </location>
</feature>
<dbReference type="Pfam" id="PF08387">
    <property type="entry name" value="FBD"/>
    <property type="match status" value="1"/>
</dbReference>
<evidence type="ECO:0008006" key="5">
    <source>
        <dbReference type="Google" id="ProtNLM"/>
    </source>
</evidence>
<protein>
    <recommendedName>
        <fullName evidence="5">F-box domain-containing protein</fullName>
    </recommendedName>
</protein>
<dbReference type="SMART" id="SM00579">
    <property type="entry name" value="FBD"/>
    <property type="match status" value="1"/>
</dbReference>
<dbReference type="SUPFAM" id="SSF81383">
    <property type="entry name" value="F-box domain"/>
    <property type="match status" value="1"/>
</dbReference>
<dbReference type="Pfam" id="PF00646">
    <property type="entry name" value="F-box"/>
    <property type="match status" value="1"/>
</dbReference>
<feature type="domain" description="F-box" evidence="1">
    <location>
        <begin position="20"/>
        <end position="61"/>
    </location>
</feature>
<sequence>MERGDSSISTASEEDWISNLPDSLIHHILSFLSDTTYSVQTCVLSKRWRYIWTSLPVLKFSDKFNDSDDEDDDYADREDMNHYMKFVDKVLSLRDDNSDIQMFHFEFSPSYYWPDEKSERFVNRCMAAAASHNVQESCIKIKLHCDFEFLRLISTCKSLTKLELELSGYDDGDYNNCFVIRIPREISFPRLESLCMNLEFFPFEDEESTNNFFSSFPNLESLVIVFRGWSSGFRDMNLTISLPKLKYFSFKVEDQGYEINSVIKLYAPSLSSFIFESDMVTSFIVENLPSLVTADIKICAATRGEEKEFYAQRMMGLLGGIHSVKVLTLNFSFLKNLELRTCLLRDCLRWVFYILKSSPNIESVSLRISQHRDEPPLDEYRKVVKFNPENIGGDYLDAESSLSCMICHLKFVEINDLCGCADELKFLEILLKHATVLEKVVLASNSTEQDFQQKKRMAKFSEMLLKVPTASKKILILLKS</sequence>
<evidence type="ECO:0000313" key="4">
    <source>
        <dbReference type="Proteomes" id="UP000316621"/>
    </source>
</evidence>
<dbReference type="Proteomes" id="UP000316621">
    <property type="component" value="Chromosome 3"/>
</dbReference>
<gene>
    <name evidence="3" type="ORF">C5167_011977</name>
</gene>
<reference evidence="3 4" key="1">
    <citation type="journal article" date="2018" name="Science">
        <title>The opium poppy genome and morphinan production.</title>
        <authorList>
            <person name="Guo L."/>
            <person name="Winzer T."/>
            <person name="Yang X."/>
            <person name="Li Y."/>
            <person name="Ning Z."/>
            <person name="He Z."/>
            <person name="Teodor R."/>
            <person name="Lu Y."/>
            <person name="Bowser T.A."/>
            <person name="Graham I.A."/>
            <person name="Ye K."/>
        </authorList>
    </citation>
    <scope>NUCLEOTIDE SEQUENCE [LARGE SCALE GENOMIC DNA]</scope>
    <source>
        <strain evidence="4">cv. HN1</strain>
        <tissue evidence="3">Leaves</tissue>
    </source>
</reference>
<dbReference type="Gramene" id="RZC53132">
    <property type="protein sequence ID" value="RZC53132"/>
    <property type="gene ID" value="C5167_011977"/>
</dbReference>
<name>A0A4Y7IZE7_PAPSO</name>
<evidence type="ECO:0000259" key="2">
    <source>
        <dbReference type="SMART" id="SM00579"/>
    </source>
</evidence>
<dbReference type="SUPFAM" id="SSF52047">
    <property type="entry name" value="RNI-like"/>
    <property type="match status" value="1"/>
</dbReference>
<evidence type="ECO:0000259" key="1">
    <source>
        <dbReference type="SMART" id="SM00256"/>
    </source>
</evidence>
<dbReference type="OMA" id="FCANDDG"/>
<dbReference type="InterPro" id="IPR036047">
    <property type="entry name" value="F-box-like_dom_sf"/>
</dbReference>
<dbReference type="SMART" id="SM00256">
    <property type="entry name" value="FBOX"/>
    <property type="match status" value="1"/>
</dbReference>
<dbReference type="InterPro" id="IPR001810">
    <property type="entry name" value="F-box_dom"/>
</dbReference>
<dbReference type="Gene3D" id="3.80.10.10">
    <property type="entry name" value="Ribonuclease Inhibitor"/>
    <property type="match status" value="1"/>
</dbReference>
<dbReference type="PANTHER" id="PTHR31900:SF30">
    <property type="entry name" value="SUPERFAMILY PROTEIN, PUTATIVE-RELATED"/>
    <property type="match status" value="1"/>
</dbReference>
<dbReference type="InterPro" id="IPR032675">
    <property type="entry name" value="LRR_dom_sf"/>
</dbReference>
<dbReference type="InterPro" id="IPR006566">
    <property type="entry name" value="FBD"/>
</dbReference>
<dbReference type="AlphaFoldDB" id="A0A4Y7IZE7"/>
<organism evidence="3 4">
    <name type="scientific">Papaver somniferum</name>
    <name type="common">Opium poppy</name>
    <dbReference type="NCBI Taxonomy" id="3469"/>
    <lineage>
        <taxon>Eukaryota</taxon>
        <taxon>Viridiplantae</taxon>
        <taxon>Streptophyta</taxon>
        <taxon>Embryophyta</taxon>
        <taxon>Tracheophyta</taxon>
        <taxon>Spermatophyta</taxon>
        <taxon>Magnoliopsida</taxon>
        <taxon>Ranunculales</taxon>
        <taxon>Papaveraceae</taxon>
        <taxon>Papaveroideae</taxon>
        <taxon>Papaver</taxon>
    </lineage>
</organism>
<dbReference type="OrthoDB" id="1868670at2759"/>
<dbReference type="Gene3D" id="1.20.1280.50">
    <property type="match status" value="1"/>
</dbReference>
<accession>A0A4Y7IZE7</accession>
<keyword evidence="4" id="KW-1185">Reference proteome</keyword>
<dbReference type="InterPro" id="IPR053781">
    <property type="entry name" value="F-box_AtFBL13-like"/>
</dbReference>
<dbReference type="InterPro" id="IPR050232">
    <property type="entry name" value="FBL13/AtMIF1-like"/>
</dbReference>
<dbReference type="CDD" id="cd22160">
    <property type="entry name" value="F-box_AtFBL13-like"/>
    <property type="match status" value="1"/>
</dbReference>
<evidence type="ECO:0000313" key="3">
    <source>
        <dbReference type="EMBL" id="RZC53132.1"/>
    </source>
</evidence>